<proteinExistence type="predicted"/>
<dbReference type="Proteomes" id="UP000193920">
    <property type="component" value="Unassembled WGS sequence"/>
</dbReference>
<dbReference type="AlphaFoldDB" id="A0A1Y2ASD1"/>
<dbReference type="EMBL" id="MCOG01000212">
    <property type="protein sequence ID" value="ORY25406.1"/>
    <property type="molecule type" value="Genomic_DNA"/>
</dbReference>
<organism evidence="1 2">
    <name type="scientific">Neocallimastix californiae</name>
    <dbReference type="NCBI Taxonomy" id="1754190"/>
    <lineage>
        <taxon>Eukaryota</taxon>
        <taxon>Fungi</taxon>
        <taxon>Fungi incertae sedis</taxon>
        <taxon>Chytridiomycota</taxon>
        <taxon>Chytridiomycota incertae sedis</taxon>
        <taxon>Neocallimastigomycetes</taxon>
        <taxon>Neocallimastigales</taxon>
        <taxon>Neocallimastigaceae</taxon>
        <taxon>Neocallimastix</taxon>
    </lineage>
</organism>
<accession>A0A1Y2ASD1</accession>
<evidence type="ECO:0000313" key="2">
    <source>
        <dbReference type="Proteomes" id="UP000193920"/>
    </source>
</evidence>
<name>A0A1Y2ASD1_9FUNG</name>
<comment type="caution">
    <text evidence="1">The sequence shown here is derived from an EMBL/GenBank/DDBJ whole genome shotgun (WGS) entry which is preliminary data.</text>
</comment>
<protein>
    <submittedName>
        <fullName evidence="1">Uncharacterized protein</fullName>
    </submittedName>
</protein>
<reference evidence="1 2" key="1">
    <citation type="submission" date="2016-08" db="EMBL/GenBank/DDBJ databases">
        <title>A Parts List for Fungal Cellulosomes Revealed by Comparative Genomics.</title>
        <authorList>
            <consortium name="DOE Joint Genome Institute"/>
            <person name="Haitjema C.H."/>
            <person name="Gilmore S.P."/>
            <person name="Henske J.K."/>
            <person name="Solomon K.V."/>
            <person name="De Groot R."/>
            <person name="Kuo A."/>
            <person name="Mondo S.J."/>
            <person name="Salamov A.A."/>
            <person name="Labutti K."/>
            <person name="Zhao Z."/>
            <person name="Chiniquy J."/>
            <person name="Barry K."/>
            <person name="Brewer H.M."/>
            <person name="Purvine S.O."/>
            <person name="Wright A.T."/>
            <person name="Boxma B."/>
            <person name="Van Alen T."/>
            <person name="Hackstein J.H."/>
            <person name="Baker S.E."/>
            <person name="Grigoriev I.V."/>
            <person name="O'Malley M.A."/>
        </authorList>
    </citation>
    <scope>NUCLEOTIDE SEQUENCE [LARGE SCALE GENOMIC DNA]</scope>
    <source>
        <strain evidence="1 2">G1</strain>
    </source>
</reference>
<keyword evidence="2" id="KW-1185">Reference proteome</keyword>
<evidence type="ECO:0000313" key="1">
    <source>
        <dbReference type="EMBL" id="ORY25406.1"/>
    </source>
</evidence>
<sequence length="128" mass="15257">MLVSSEEELINDLLNFDSENIINQNIKKYISILKHYYKFKEYNILLNSLSIKEIEENDCKDSINNNDYITKLQLKFNNNFSNEIFLAPINFFIEEDFQTNFDIDINKMAVPMFHVHLVKGKFVTILYM</sequence>
<gene>
    <name evidence="1" type="ORF">LY90DRAFT_514173</name>
</gene>